<feature type="domain" description="RING-type" evidence="9">
    <location>
        <begin position="1"/>
        <end position="161"/>
    </location>
</feature>
<dbReference type="GO" id="GO:0008270">
    <property type="term" value="F:zinc ion binding"/>
    <property type="evidence" value="ECO:0007669"/>
    <property type="project" value="UniProtKB-KW"/>
</dbReference>
<protein>
    <recommendedName>
        <fullName evidence="2">RBR-type E3 ubiquitin transferase</fullName>
        <ecNumber evidence="2">2.3.2.31</ecNumber>
    </recommendedName>
</protein>
<keyword evidence="3" id="KW-0808">Transferase</keyword>
<dbReference type="CDD" id="cd22584">
    <property type="entry name" value="Rcat_RBR_unk"/>
    <property type="match status" value="1"/>
</dbReference>
<keyword evidence="8" id="KW-0862">Zinc</keyword>
<dbReference type="PROSITE" id="PS51873">
    <property type="entry name" value="TRIAD"/>
    <property type="match status" value="1"/>
</dbReference>
<evidence type="ECO:0000256" key="3">
    <source>
        <dbReference type="ARBA" id="ARBA00022679"/>
    </source>
</evidence>
<dbReference type="SUPFAM" id="SSF57850">
    <property type="entry name" value="RING/U-box"/>
    <property type="match status" value="1"/>
</dbReference>
<dbReference type="Pfam" id="PF22191">
    <property type="entry name" value="IBR_1"/>
    <property type="match status" value="1"/>
</dbReference>
<dbReference type="InterPro" id="IPR002867">
    <property type="entry name" value="IBR_dom"/>
</dbReference>
<reference evidence="11" key="1">
    <citation type="journal article" date="2020" name="Stud. Mycol.">
        <title>101 Dothideomycetes genomes: A test case for predicting lifestyles and emergence of pathogens.</title>
        <authorList>
            <person name="Haridas S."/>
            <person name="Albert R."/>
            <person name="Binder M."/>
            <person name="Bloem J."/>
            <person name="LaButti K."/>
            <person name="Salamov A."/>
            <person name="Andreopoulos B."/>
            <person name="Baker S."/>
            <person name="Barry K."/>
            <person name="Bills G."/>
            <person name="Bluhm B."/>
            <person name="Cannon C."/>
            <person name="Castanera R."/>
            <person name="Culley D."/>
            <person name="Daum C."/>
            <person name="Ezra D."/>
            <person name="Gonzalez J."/>
            <person name="Henrissat B."/>
            <person name="Kuo A."/>
            <person name="Liang C."/>
            <person name="Lipzen A."/>
            <person name="Lutzoni F."/>
            <person name="Magnuson J."/>
            <person name="Mondo S."/>
            <person name="Nolan M."/>
            <person name="Ohm R."/>
            <person name="Pangilinan J."/>
            <person name="Park H.-J."/>
            <person name="Ramirez L."/>
            <person name="Alfaro M."/>
            <person name="Sun H."/>
            <person name="Tritt A."/>
            <person name="Yoshinaga Y."/>
            <person name="Zwiers L.-H."/>
            <person name="Turgeon B."/>
            <person name="Goodwin S."/>
            <person name="Spatafora J."/>
            <person name="Crous P."/>
            <person name="Grigoriev I."/>
        </authorList>
    </citation>
    <scope>NUCLEOTIDE SEQUENCE [LARGE SCALE GENOMIC DNA]</scope>
    <source>
        <strain evidence="11">CBS 304.66</strain>
    </source>
</reference>
<dbReference type="Proteomes" id="UP000800093">
    <property type="component" value="Unassembled WGS sequence"/>
</dbReference>
<evidence type="ECO:0000313" key="10">
    <source>
        <dbReference type="EMBL" id="KAF2257740.1"/>
    </source>
</evidence>
<evidence type="ECO:0000256" key="2">
    <source>
        <dbReference type="ARBA" id="ARBA00012251"/>
    </source>
</evidence>
<keyword evidence="5" id="KW-0677">Repeat</keyword>
<proteinExistence type="predicted"/>
<dbReference type="AlphaFoldDB" id="A0A9P4K064"/>
<keyword evidence="7" id="KW-0833">Ubl conjugation pathway</keyword>
<dbReference type="GO" id="GO:0061630">
    <property type="term" value="F:ubiquitin protein ligase activity"/>
    <property type="evidence" value="ECO:0007669"/>
    <property type="project" value="UniProtKB-EC"/>
</dbReference>
<evidence type="ECO:0000313" key="11">
    <source>
        <dbReference type="Proteomes" id="UP000800093"/>
    </source>
</evidence>
<evidence type="ECO:0000256" key="1">
    <source>
        <dbReference type="ARBA" id="ARBA00001798"/>
    </source>
</evidence>
<evidence type="ECO:0000256" key="4">
    <source>
        <dbReference type="ARBA" id="ARBA00022723"/>
    </source>
</evidence>
<dbReference type="Gene3D" id="1.20.120.1750">
    <property type="match status" value="1"/>
</dbReference>
<name>A0A9P4K064_9PLEO</name>
<dbReference type="PANTHER" id="PTHR11685">
    <property type="entry name" value="RBR FAMILY RING FINGER AND IBR DOMAIN-CONTAINING"/>
    <property type="match status" value="1"/>
</dbReference>
<evidence type="ECO:0000256" key="8">
    <source>
        <dbReference type="ARBA" id="ARBA00022833"/>
    </source>
</evidence>
<dbReference type="InterPro" id="IPR044066">
    <property type="entry name" value="TRIAD_supradom"/>
</dbReference>
<evidence type="ECO:0000256" key="6">
    <source>
        <dbReference type="ARBA" id="ARBA00022771"/>
    </source>
</evidence>
<feature type="non-terminal residue" evidence="10">
    <location>
        <position position="1"/>
    </location>
</feature>
<dbReference type="Pfam" id="PF01485">
    <property type="entry name" value="IBR"/>
    <property type="match status" value="1"/>
</dbReference>
<dbReference type="GO" id="GO:0016567">
    <property type="term" value="P:protein ubiquitination"/>
    <property type="evidence" value="ECO:0007669"/>
    <property type="project" value="InterPro"/>
</dbReference>
<comment type="catalytic activity">
    <reaction evidence="1">
        <text>[E2 ubiquitin-conjugating enzyme]-S-ubiquitinyl-L-cysteine + [acceptor protein]-L-lysine = [E2 ubiquitin-conjugating enzyme]-L-cysteine + [acceptor protein]-N(6)-ubiquitinyl-L-lysine.</text>
        <dbReference type="EC" id="2.3.2.31"/>
    </reaction>
</comment>
<dbReference type="EC" id="2.3.2.31" evidence="2"/>
<gene>
    <name evidence="10" type="ORF">CC78DRAFT_410341</name>
</gene>
<keyword evidence="6" id="KW-0863">Zinc-finger</keyword>
<dbReference type="EMBL" id="ML986848">
    <property type="protein sequence ID" value="KAF2257740.1"/>
    <property type="molecule type" value="Genomic_DNA"/>
</dbReference>
<dbReference type="OrthoDB" id="9977870at2759"/>
<feature type="non-terminal residue" evidence="10">
    <location>
        <position position="161"/>
    </location>
</feature>
<sequence length="161" mass="18242">PEPHTYCRDCLVGLFRSSITNTELFPPRCCKVPISLDVCHALLPKVLIKDFDLKVEELATINPKYCSSSSCAKFLRLEDIKSGIGTCHFCMQKTCVTCKEKQHSGLCPDDPHVGALMGLAERLKWQRCTNCKNMVELSMGCFHMICKCKHEFCYVCGVKWK</sequence>
<evidence type="ECO:0000256" key="7">
    <source>
        <dbReference type="ARBA" id="ARBA00022786"/>
    </source>
</evidence>
<keyword evidence="4" id="KW-0479">Metal-binding</keyword>
<comment type="caution">
    <text evidence="10">The sequence shown here is derived from an EMBL/GenBank/DDBJ whole genome shotgun (WGS) entry which is preliminary data.</text>
</comment>
<dbReference type="InterPro" id="IPR031127">
    <property type="entry name" value="E3_UB_ligase_RBR"/>
</dbReference>
<organism evidence="10 11">
    <name type="scientific">Lojkania enalia</name>
    <dbReference type="NCBI Taxonomy" id="147567"/>
    <lineage>
        <taxon>Eukaryota</taxon>
        <taxon>Fungi</taxon>
        <taxon>Dikarya</taxon>
        <taxon>Ascomycota</taxon>
        <taxon>Pezizomycotina</taxon>
        <taxon>Dothideomycetes</taxon>
        <taxon>Pleosporomycetidae</taxon>
        <taxon>Pleosporales</taxon>
        <taxon>Pleosporales incertae sedis</taxon>
        <taxon>Lojkania</taxon>
    </lineage>
</organism>
<evidence type="ECO:0000256" key="5">
    <source>
        <dbReference type="ARBA" id="ARBA00022737"/>
    </source>
</evidence>
<evidence type="ECO:0000259" key="9">
    <source>
        <dbReference type="PROSITE" id="PS51873"/>
    </source>
</evidence>
<keyword evidence="11" id="KW-1185">Reference proteome</keyword>
<accession>A0A9P4K064</accession>